<protein>
    <submittedName>
        <fullName evidence="2">Heme NO-binding protein</fullName>
    </submittedName>
</protein>
<organism evidence="2 3">
    <name type="scientific">Rubrivivax albus</name>
    <dbReference type="NCBI Taxonomy" id="2499835"/>
    <lineage>
        <taxon>Bacteria</taxon>
        <taxon>Pseudomonadati</taxon>
        <taxon>Pseudomonadota</taxon>
        <taxon>Betaproteobacteria</taxon>
        <taxon>Burkholderiales</taxon>
        <taxon>Sphaerotilaceae</taxon>
        <taxon>Rubrivivax</taxon>
    </lineage>
</organism>
<dbReference type="Gene3D" id="3.90.1520.10">
    <property type="entry name" value="H-NOX domain"/>
    <property type="match status" value="1"/>
</dbReference>
<gene>
    <name evidence="2" type="ORF">ENE75_06945</name>
</gene>
<comment type="caution">
    <text evidence="2">The sequence shown here is derived from an EMBL/GenBank/DDBJ whole genome shotgun (WGS) entry which is preliminary data.</text>
</comment>
<dbReference type="RefSeq" id="WP_128197198.1">
    <property type="nucleotide sequence ID" value="NZ_SACT01000002.1"/>
</dbReference>
<reference evidence="2 3" key="1">
    <citation type="submission" date="2019-01" db="EMBL/GenBank/DDBJ databases">
        <authorList>
            <person name="Chen W.-M."/>
        </authorList>
    </citation>
    <scope>NUCLEOTIDE SEQUENCE [LARGE SCALE GENOMIC DNA]</scope>
    <source>
        <strain evidence="2 3">ICH-3</strain>
    </source>
</reference>
<feature type="domain" description="Heme NO-binding" evidence="1">
    <location>
        <begin position="2"/>
        <end position="163"/>
    </location>
</feature>
<accession>A0A3S2VXP5</accession>
<evidence type="ECO:0000313" key="2">
    <source>
        <dbReference type="EMBL" id="RVT52188.1"/>
    </source>
</evidence>
<dbReference type="GO" id="GO:0020037">
    <property type="term" value="F:heme binding"/>
    <property type="evidence" value="ECO:0007669"/>
    <property type="project" value="InterPro"/>
</dbReference>
<evidence type="ECO:0000313" key="3">
    <source>
        <dbReference type="Proteomes" id="UP000288178"/>
    </source>
</evidence>
<dbReference type="SUPFAM" id="SSF111126">
    <property type="entry name" value="Ligand-binding domain in the NO signalling and Golgi transport"/>
    <property type="match status" value="1"/>
</dbReference>
<dbReference type="PANTHER" id="PTHR45655:SF13">
    <property type="entry name" value="SOLUBLE GUANYLATE CYCLASE GCY-32-RELATED"/>
    <property type="match status" value="1"/>
</dbReference>
<name>A0A3S2VXP5_9BURK</name>
<dbReference type="Proteomes" id="UP000288178">
    <property type="component" value="Unassembled WGS sequence"/>
</dbReference>
<dbReference type="InterPro" id="IPR024096">
    <property type="entry name" value="NO_sig/Golgi_transp_ligand-bd"/>
</dbReference>
<dbReference type="Pfam" id="PF07700">
    <property type="entry name" value="HNOB"/>
    <property type="match status" value="1"/>
</dbReference>
<evidence type="ECO:0000259" key="1">
    <source>
        <dbReference type="Pfam" id="PF07700"/>
    </source>
</evidence>
<dbReference type="PANTHER" id="PTHR45655">
    <property type="entry name" value="GUANYLATE CYCLASE SOLUBLE SUBUNIT BETA-2"/>
    <property type="match status" value="1"/>
</dbReference>
<dbReference type="OrthoDB" id="7266652at2"/>
<keyword evidence="3" id="KW-1185">Reference proteome</keyword>
<dbReference type="InterPro" id="IPR011644">
    <property type="entry name" value="Heme_NO-bd"/>
</dbReference>
<sequence>MYGLVNRAIEQLVVSTKGEPAWQLVCARAGVAPGGFVAMCPYDDSLTYALVHAVSEELGMPPEQVLEAFGEYWILYTADEGYAELMQSAGNDMRSFLGNLDDMHGRVESIFPQMKLPRFRVEILEGDVLRVLYGSDREGLAPMVTGLLRGVALRFRQRVVVRHIVTRGPDASEDVFLVEPLTA</sequence>
<dbReference type="EMBL" id="SACT01000002">
    <property type="protein sequence ID" value="RVT52188.1"/>
    <property type="molecule type" value="Genomic_DNA"/>
</dbReference>
<proteinExistence type="predicted"/>
<dbReference type="InterPro" id="IPR038158">
    <property type="entry name" value="H-NOX_domain_sf"/>
</dbReference>
<dbReference type="AlphaFoldDB" id="A0A3S2VXP5"/>